<feature type="region of interest" description="Disordered" evidence="2">
    <location>
        <begin position="139"/>
        <end position="168"/>
    </location>
</feature>
<reference evidence="4" key="1">
    <citation type="submission" date="2020-08" db="EMBL/GenBank/DDBJ databases">
        <title>Multicomponent nature underlies the extraordinary mechanical properties of spider dragline silk.</title>
        <authorList>
            <person name="Kono N."/>
            <person name="Nakamura H."/>
            <person name="Mori M."/>
            <person name="Yoshida Y."/>
            <person name="Ohtoshi R."/>
            <person name="Malay A.D."/>
            <person name="Moran D.A.P."/>
            <person name="Tomita M."/>
            <person name="Numata K."/>
            <person name="Arakawa K."/>
        </authorList>
    </citation>
    <scope>NUCLEOTIDE SEQUENCE</scope>
</reference>
<protein>
    <submittedName>
        <fullName evidence="4">HTH psq-type domain-containing protein</fullName>
    </submittedName>
</protein>
<feature type="domain" description="HTH psq-type" evidence="3">
    <location>
        <begin position="19"/>
        <end position="66"/>
    </location>
</feature>
<evidence type="ECO:0000256" key="2">
    <source>
        <dbReference type="SAM" id="MobiDB-lite"/>
    </source>
</evidence>
<dbReference type="GO" id="GO:0003677">
    <property type="term" value="F:DNA binding"/>
    <property type="evidence" value="ECO:0007669"/>
    <property type="project" value="InterPro"/>
</dbReference>
<name>A0A8X6Q7H0_NEPPI</name>
<dbReference type="OrthoDB" id="7995304at2759"/>
<gene>
    <name evidence="4" type="ORF">NPIL_81281</name>
</gene>
<organism evidence="4 5">
    <name type="scientific">Nephila pilipes</name>
    <name type="common">Giant wood spider</name>
    <name type="synonym">Nephila maculata</name>
    <dbReference type="NCBI Taxonomy" id="299642"/>
    <lineage>
        <taxon>Eukaryota</taxon>
        <taxon>Metazoa</taxon>
        <taxon>Ecdysozoa</taxon>
        <taxon>Arthropoda</taxon>
        <taxon>Chelicerata</taxon>
        <taxon>Arachnida</taxon>
        <taxon>Araneae</taxon>
        <taxon>Araneomorphae</taxon>
        <taxon>Entelegynae</taxon>
        <taxon>Araneoidea</taxon>
        <taxon>Nephilidae</taxon>
        <taxon>Nephila</taxon>
    </lineage>
</organism>
<dbReference type="EMBL" id="BMAW01078377">
    <property type="protein sequence ID" value="GFU10729.1"/>
    <property type="molecule type" value="Genomic_DNA"/>
</dbReference>
<evidence type="ECO:0000313" key="4">
    <source>
        <dbReference type="EMBL" id="GFU10729.1"/>
    </source>
</evidence>
<dbReference type="Gene3D" id="1.10.10.10">
    <property type="entry name" value="Winged helix-like DNA-binding domain superfamily/Winged helix DNA-binding domain"/>
    <property type="match status" value="1"/>
</dbReference>
<dbReference type="SUPFAM" id="SSF46689">
    <property type="entry name" value="Homeodomain-like"/>
    <property type="match status" value="1"/>
</dbReference>
<evidence type="ECO:0000256" key="1">
    <source>
        <dbReference type="ARBA" id="ARBA00004123"/>
    </source>
</evidence>
<comment type="caution">
    <text evidence="4">The sequence shown here is derived from an EMBL/GenBank/DDBJ whole genome shotgun (WGS) entry which is preliminary data.</text>
</comment>
<dbReference type="Pfam" id="PF04218">
    <property type="entry name" value="CENP-B_N"/>
    <property type="match status" value="1"/>
</dbReference>
<dbReference type="InterPro" id="IPR009057">
    <property type="entry name" value="Homeodomain-like_sf"/>
</dbReference>
<proteinExistence type="predicted"/>
<evidence type="ECO:0000259" key="3">
    <source>
        <dbReference type="Pfam" id="PF04218"/>
    </source>
</evidence>
<sequence length="168" mass="18476">MPPKRPASSPASGEEPKSQKKVMTLHEKIELLDIVKEGKSYAAVGRHYGVNESTVRYIRKNDKAIKSSLCIECILRTKIKTLCLSSGCIILRPGLRRSRHPTGFISAPSLKWKNTSVRKGTEFRVLLLMDNAGGHPGGFVSRRSADRVAPSQHHITPPAYGSRGDSCI</sequence>
<comment type="subcellular location">
    <subcellularLocation>
        <location evidence="1">Nucleus</location>
    </subcellularLocation>
</comment>
<evidence type="ECO:0000313" key="5">
    <source>
        <dbReference type="Proteomes" id="UP000887013"/>
    </source>
</evidence>
<accession>A0A8X6Q7H0</accession>
<keyword evidence="5" id="KW-1185">Reference proteome</keyword>
<dbReference type="AlphaFoldDB" id="A0A8X6Q7H0"/>
<feature type="region of interest" description="Disordered" evidence="2">
    <location>
        <begin position="1"/>
        <end position="20"/>
    </location>
</feature>
<dbReference type="InterPro" id="IPR007889">
    <property type="entry name" value="HTH_Psq"/>
</dbReference>
<dbReference type="InterPro" id="IPR036388">
    <property type="entry name" value="WH-like_DNA-bd_sf"/>
</dbReference>
<dbReference type="Proteomes" id="UP000887013">
    <property type="component" value="Unassembled WGS sequence"/>
</dbReference>
<dbReference type="GO" id="GO:0005634">
    <property type="term" value="C:nucleus"/>
    <property type="evidence" value="ECO:0007669"/>
    <property type="project" value="UniProtKB-SubCell"/>
</dbReference>